<feature type="compositionally biased region" description="Low complexity" evidence="6">
    <location>
        <begin position="355"/>
        <end position="373"/>
    </location>
</feature>
<dbReference type="SUPFAM" id="SSF46689">
    <property type="entry name" value="Homeodomain-like"/>
    <property type="match status" value="1"/>
</dbReference>
<dbReference type="GO" id="GO:0008270">
    <property type="term" value="F:zinc ion binding"/>
    <property type="evidence" value="ECO:0007669"/>
    <property type="project" value="UniProtKB-KW"/>
</dbReference>
<dbReference type="AlphaFoldDB" id="A0ABD1HXD8"/>
<feature type="region of interest" description="Disordered" evidence="6">
    <location>
        <begin position="97"/>
        <end position="405"/>
    </location>
</feature>
<keyword evidence="2" id="KW-0479">Metal-binding</keyword>
<name>A0ABD1HXD8_SALDI</name>
<evidence type="ECO:0000259" key="7">
    <source>
        <dbReference type="PROSITE" id="PS50090"/>
    </source>
</evidence>
<reference evidence="9 10" key="1">
    <citation type="submission" date="2024-06" db="EMBL/GenBank/DDBJ databases">
        <title>A chromosome level genome sequence of Diviner's sage (Salvia divinorum).</title>
        <authorList>
            <person name="Ford S.A."/>
            <person name="Ro D.-K."/>
            <person name="Ness R.W."/>
            <person name="Phillips M.A."/>
        </authorList>
    </citation>
    <scope>NUCLEOTIDE SEQUENCE [LARGE SCALE GENOMIC DNA]</scope>
    <source>
        <strain evidence="9">SAF-2024a</strain>
        <tissue evidence="9">Leaf</tissue>
    </source>
</reference>
<dbReference type="InterPro" id="IPR001965">
    <property type="entry name" value="Znf_PHD"/>
</dbReference>
<evidence type="ECO:0000256" key="6">
    <source>
        <dbReference type="SAM" id="MobiDB-lite"/>
    </source>
</evidence>
<dbReference type="InterPro" id="IPR019786">
    <property type="entry name" value="Zinc_finger_PHD-type_CS"/>
</dbReference>
<dbReference type="InterPro" id="IPR009057">
    <property type="entry name" value="Homeodomain-like_sf"/>
</dbReference>
<proteinExistence type="predicted"/>
<sequence>MDWSENNSCIKCNKGGDVLLCNGNGCPLAVHEGCLGCPGRLDDAGRFFCPYCGYKQAVAELRKAREYALGRKKALLIFMGGSEKDMGENKTSANNVLNQSKNVDSNNGKSKSNNDGIIDRPYMLGEGGKIGKTEEDSESSAGSEDDDPSLKMNGENGNGTVEGKQILEEECEASVEKENIQEEEREASVEKENIQEEERGASVEKENIQEEEHEASVEKENIQEEEREASVEMENIQEEEHEVSVEKENIQEEEREASVEKENIQEEECEASVEEENVEEGEGEASVEEENVEEEEREASSEEENIQEEDCGTSSASTDRDPSLKRGSKRSKPMDKEPETVSVQSTRKQHDTKKQASTTSTATKRSTRISSSAMGTGKVVKEEFASPRSMRKHEKPSEKFDTFSSGKRRKVVWMEEEEEALREGAKKYMDEAKIPWKKILEESNKFDPTRTPNDLKNKWRIVKSA</sequence>
<evidence type="ECO:0000256" key="2">
    <source>
        <dbReference type="ARBA" id="ARBA00022723"/>
    </source>
</evidence>
<feature type="compositionally biased region" description="Basic and acidic residues" evidence="6">
    <location>
        <begin position="174"/>
        <end position="230"/>
    </location>
</feature>
<feature type="domain" description="HTH myb-type" evidence="8">
    <location>
        <begin position="407"/>
        <end position="465"/>
    </location>
</feature>
<feature type="compositionally biased region" description="Acidic residues" evidence="6">
    <location>
        <begin position="135"/>
        <end position="147"/>
    </location>
</feature>
<dbReference type="Gene3D" id="3.30.40.10">
    <property type="entry name" value="Zinc/RING finger domain, C3HC4 (zinc finger)"/>
    <property type="match status" value="1"/>
</dbReference>
<comment type="caution">
    <text evidence="9">The sequence shown here is derived from an EMBL/GenBank/DDBJ whole genome shotgun (WGS) entry which is preliminary data.</text>
</comment>
<evidence type="ECO:0000313" key="10">
    <source>
        <dbReference type="Proteomes" id="UP001567538"/>
    </source>
</evidence>
<evidence type="ECO:0000256" key="1">
    <source>
        <dbReference type="ARBA" id="ARBA00004123"/>
    </source>
</evidence>
<dbReference type="SMART" id="SM00717">
    <property type="entry name" value="SANT"/>
    <property type="match status" value="1"/>
</dbReference>
<evidence type="ECO:0000256" key="3">
    <source>
        <dbReference type="ARBA" id="ARBA00022771"/>
    </source>
</evidence>
<dbReference type="PROSITE" id="PS01359">
    <property type="entry name" value="ZF_PHD_1"/>
    <property type="match status" value="1"/>
</dbReference>
<dbReference type="Gene3D" id="1.10.10.60">
    <property type="entry name" value="Homeodomain-like"/>
    <property type="match status" value="1"/>
</dbReference>
<dbReference type="Proteomes" id="UP001567538">
    <property type="component" value="Unassembled WGS sequence"/>
</dbReference>
<evidence type="ECO:0000256" key="4">
    <source>
        <dbReference type="ARBA" id="ARBA00022833"/>
    </source>
</evidence>
<evidence type="ECO:0000313" key="9">
    <source>
        <dbReference type="EMBL" id="KAL1560534.1"/>
    </source>
</evidence>
<feature type="compositionally biased region" description="Low complexity" evidence="6">
    <location>
        <begin position="100"/>
        <end position="116"/>
    </location>
</feature>
<feature type="compositionally biased region" description="Basic and acidic residues" evidence="6">
    <location>
        <begin position="242"/>
        <end position="264"/>
    </location>
</feature>
<keyword evidence="4" id="KW-0862">Zinc</keyword>
<evidence type="ECO:0000256" key="5">
    <source>
        <dbReference type="ARBA" id="ARBA00023242"/>
    </source>
</evidence>
<accession>A0ABD1HXD8</accession>
<feature type="domain" description="Myb-like" evidence="7">
    <location>
        <begin position="405"/>
        <end position="463"/>
    </location>
</feature>
<comment type="subcellular location">
    <subcellularLocation>
        <location evidence="1">Nucleus</location>
    </subcellularLocation>
</comment>
<protein>
    <submittedName>
        <fullName evidence="9">Golgin subfamily A member 6-like protein 6</fullName>
    </submittedName>
</protein>
<dbReference type="PANTHER" id="PTHR47863">
    <property type="entry name" value="RING/FYVE/PHD ZINC FINGER SUPERFAMILY PROTEIN"/>
    <property type="match status" value="1"/>
</dbReference>
<dbReference type="EMBL" id="JBEAFC010000004">
    <property type="protein sequence ID" value="KAL1560534.1"/>
    <property type="molecule type" value="Genomic_DNA"/>
</dbReference>
<dbReference type="PROSITE" id="PS51294">
    <property type="entry name" value="HTH_MYB"/>
    <property type="match status" value="1"/>
</dbReference>
<dbReference type="GO" id="GO:0005634">
    <property type="term" value="C:nucleus"/>
    <property type="evidence" value="ECO:0007669"/>
    <property type="project" value="UniProtKB-SubCell"/>
</dbReference>
<dbReference type="InterPro" id="IPR001005">
    <property type="entry name" value="SANT/Myb"/>
</dbReference>
<dbReference type="InterPro" id="IPR011011">
    <property type="entry name" value="Znf_FYVE_PHD"/>
</dbReference>
<evidence type="ECO:0000259" key="8">
    <source>
        <dbReference type="PROSITE" id="PS51294"/>
    </source>
</evidence>
<dbReference type="SMART" id="SM00249">
    <property type="entry name" value="PHD"/>
    <property type="match status" value="1"/>
</dbReference>
<keyword evidence="10" id="KW-1185">Reference proteome</keyword>
<dbReference type="SUPFAM" id="SSF57903">
    <property type="entry name" value="FYVE/PHD zinc finger"/>
    <property type="match status" value="1"/>
</dbReference>
<dbReference type="InterPro" id="IPR017930">
    <property type="entry name" value="Myb_dom"/>
</dbReference>
<dbReference type="InterPro" id="IPR013083">
    <property type="entry name" value="Znf_RING/FYVE/PHD"/>
</dbReference>
<organism evidence="9 10">
    <name type="scientific">Salvia divinorum</name>
    <name type="common">Maria pastora</name>
    <name type="synonym">Diviner's sage</name>
    <dbReference type="NCBI Taxonomy" id="28513"/>
    <lineage>
        <taxon>Eukaryota</taxon>
        <taxon>Viridiplantae</taxon>
        <taxon>Streptophyta</taxon>
        <taxon>Embryophyta</taxon>
        <taxon>Tracheophyta</taxon>
        <taxon>Spermatophyta</taxon>
        <taxon>Magnoliopsida</taxon>
        <taxon>eudicotyledons</taxon>
        <taxon>Gunneridae</taxon>
        <taxon>Pentapetalae</taxon>
        <taxon>asterids</taxon>
        <taxon>lamiids</taxon>
        <taxon>Lamiales</taxon>
        <taxon>Lamiaceae</taxon>
        <taxon>Nepetoideae</taxon>
        <taxon>Mentheae</taxon>
        <taxon>Salviinae</taxon>
        <taxon>Salvia</taxon>
        <taxon>Salvia subgen. Calosphace</taxon>
    </lineage>
</organism>
<gene>
    <name evidence="9" type="ORF">AAHA92_10733</name>
</gene>
<dbReference type="PANTHER" id="PTHR47863:SF5">
    <property type="entry name" value="HOMEODOMAIN-LIKE PROTEIN WITH RING_FYVE_PHD-TYPE ZINC FINGER DOMAIN-CONTAINING PROTEIN-RELATED"/>
    <property type="match status" value="1"/>
</dbReference>
<keyword evidence="5" id="KW-0539">Nucleus</keyword>
<dbReference type="PROSITE" id="PS50090">
    <property type="entry name" value="MYB_LIKE"/>
    <property type="match status" value="1"/>
</dbReference>
<feature type="compositionally biased region" description="Acidic residues" evidence="6">
    <location>
        <begin position="265"/>
        <end position="311"/>
    </location>
</feature>
<keyword evidence="3" id="KW-0863">Zinc-finger</keyword>